<protein>
    <recommendedName>
        <fullName evidence="2">dTDP-4-dehydrorhamnose reductase</fullName>
        <ecNumber evidence="2">1.1.1.133</ecNumber>
    </recommendedName>
</protein>
<dbReference type="SUPFAM" id="SSF51735">
    <property type="entry name" value="NAD(P)-binding Rossmann-fold domains"/>
    <property type="match status" value="1"/>
</dbReference>
<dbReference type="eggNOG" id="COG1091">
    <property type="taxonomic scope" value="Bacteria"/>
</dbReference>
<dbReference type="GO" id="GO:0005829">
    <property type="term" value="C:cytosol"/>
    <property type="evidence" value="ECO:0007669"/>
    <property type="project" value="TreeGrafter"/>
</dbReference>
<gene>
    <name evidence="4" type="ORF">A605_03650</name>
</gene>
<dbReference type="GO" id="GO:0008831">
    <property type="term" value="F:dTDP-4-dehydrorhamnose reductase activity"/>
    <property type="evidence" value="ECO:0007669"/>
    <property type="project" value="UniProtKB-EC"/>
</dbReference>
<dbReference type="CDD" id="cd05254">
    <property type="entry name" value="dTDP_HR_like_SDR_e"/>
    <property type="match status" value="1"/>
</dbReference>
<dbReference type="PANTHER" id="PTHR10491:SF4">
    <property type="entry name" value="METHIONINE ADENOSYLTRANSFERASE 2 SUBUNIT BETA"/>
    <property type="match status" value="1"/>
</dbReference>
<evidence type="ECO:0000313" key="4">
    <source>
        <dbReference type="EMBL" id="AGF71741.1"/>
    </source>
</evidence>
<comment type="pathway">
    <text evidence="2">Carbohydrate biosynthesis; dTDP-L-rhamnose biosynthesis.</text>
</comment>
<keyword evidence="2" id="KW-0521">NADP</keyword>
<dbReference type="RefSeq" id="WP_015400160.1">
    <property type="nucleotide sequence ID" value="NC_020302.1"/>
</dbReference>
<name>M1P4Z8_9CORY</name>
<dbReference type="STRING" id="1121362.A605_03650"/>
<organism evidence="4 5">
    <name type="scientific">Corynebacterium halotolerans YIM 70093 = DSM 44683</name>
    <dbReference type="NCBI Taxonomy" id="1121362"/>
    <lineage>
        <taxon>Bacteria</taxon>
        <taxon>Bacillati</taxon>
        <taxon>Actinomycetota</taxon>
        <taxon>Actinomycetes</taxon>
        <taxon>Mycobacteriales</taxon>
        <taxon>Corynebacteriaceae</taxon>
        <taxon>Corynebacterium</taxon>
    </lineage>
</organism>
<dbReference type="PANTHER" id="PTHR10491">
    <property type="entry name" value="DTDP-4-DEHYDRORHAMNOSE REDUCTASE"/>
    <property type="match status" value="1"/>
</dbReference>
<dbReference type="Gene3D" id="3.40.50.720">
    <property type="entry name" value="NAD(P)-binding Rossmann-like Domain"/>
    <property type="match status" value="1"/>
</dbReference>
<feature type="domain" description="RmlD-like substrate binding" evidence="3">
    <location>
        <begin position="1"/>
        <end position="268"/>
    </location>
</feature>
<dbReference type="EMBL" id="CP003697">
    <property type="protein sequence ID" value="AGF71741.1"/>
    <property type="molecule type" value="Genomic_DNA"/>
</dbReference>
<dbReference type="Gene3D" id="3.90.25.10">
    <property type="entry name" value="UDP-galactose 4-epimerase, domain 1"/>
    <property type="match status" value="1"/>
</dbReference>
<dbReference type="AlphaFoldDB" id="M1P4Z8"/>
<dbReference type="HOGENOM" id="CLU_045518_1_2_11"/>
<dbReference type="EC" id="1.1.1.133" evidence="2"/>
<comment type="similarity">
    <text evidence="1 2">Belongs to the dTDP-4-dehydrorhamnose reductase family.</text>
</comment>
<dbReference type="InterPro" id="IPR005913">
    <property type="entry name" value="dTDP_dehydrorham_reduct"/>
</dbReference>
<dbReference type="InterPro" id="IPR036291">
    <property type="entry name" value="NAD(P)-bd_dom_sf"/>
</dbReference>
<dbReference type="InterPro" id="IPR029903">
    <property type="entry name" value="RmlD-like-bd"/>
</dbReference>
<keyword evidence="5" id="KW-1185">Reference proteome</keyword>
<dbReference type="NCBIfam" id="TIGR01214">
    <property type="entry name" value="rmlD"/>
    <property type="match status" value="1"/>
</dbReference>
<evidence type="ECO:0000259" key="3">
    <source>
        <dbReference type="Pfam" id="PF04321"/>
    </source>
</evidence>
<dbReference type="KEGG" id="chn:A605_03650"/>
<comment type="function">
    <text evidence="2">Catalyzes the reduction of dTDP-6-deoxy-L-lyxo-4-hexulose to yield dTDP-L-rhamnose.</text>
</comment>
<dbReference type="Proteomes" id="UP000011723">
    <property type="component" value="Chromosome"/>
</dbReference>
<proteinExistence type="inferred from homology"/>
<evidence type="ECO:0000256" key="2">
    <source>
        <dbReference type="RuleBase" id="RU364082"/>
    </source>
</evidence>
<reference evidence="4 5" key="1">
    <citation type="journal article" date="2012" name="Stand. Genomic Sci.">
        <title>Genome sequence of the halotolerant bacterium Corynebacterium halotolerans type strain YIM 70093(T) (= DSM 44683(T)).</title>
        <authorList>
            <person name="Ruckert C."/>
            <person name="Albersmeier A."/>
            <person name="Al-Dilaimi A."/>
            <person name="Niehaus K."/>
            <person name="Szczepanowski R."/>
            <person name="Kalinowski J."/>
        </authorList>
    </citation>
    <scope>NUCLEOTIDE SEQUENCE [LARGE SCALE GENOMIC DNA]</scope>
    <source>
        <strain evidence="4">YIM 70093</strain>
    </source>
</reference>
<dbReference type="GO" id="GO:0019305">
    <property type="term" value="P:dTDP-rhamnose biosynthetic process"/>
    <property type="evidence" value="ECO:0007669"/>
    <property type="project" value="UniProtKB-UniPathway"/>
</dbReference>
<accession>M1P4Z8</accession>
<evidence type="ECO:0000313" key="5">
    <source>
        <dbReference type="Proteomes" id="UP000011723"/>
    </source>
</evidence>
<evidence type="ECO:0000256" key="1">
    <source>
        <dbReference type="ARBA" id="ARBA00010944"/>
    </source>
</evidence>
<keyword evidence="2" id="KW-0560">Oxidoreductase</keyword>
<dbReference type="Pfam" id="PF04321">
    <property type="entry name" value="RmlD_sub_bind"/>
    <property type="match status" value="1"/>
</dbReference>
<sequence length="280" mass="29988">MKIVVTGSGGQLASAMRLTLPADVGNPTWLDRADLDITDAADVATHEALDRADVVVNTAAYTSVDAAEDDIAGATAVNDTAVGHLAERCGREGAHLVHISTDYVFGSGALRHPLTPADPTNPDTVYGRTKLAGERRLEGTDATILRTAWVYSANLLPGHRDFVSTMLRLEREREELTVVDDQHGCPTYAADLAQVVWRAVRERPGGVSHAAGGGRATWYELACATFEQVGADPGRIRPVTSAEYPVRAPRPGWSVLASDWPLPEWRSSLTASVAGNMRPL</sequence>
<dbReference type="OrthoDB" id="9803892at2"/>
<dbReference type="UniPathway" id="UPA00124"/>
<dbReference type="PATRIC" id="fig|1121362.3.peg.734"/>